<gene>
    <name evidence="11 14" type="primary">dnaX</name>
    <name evidence="14" type="ORF">QJU93_06830</name>
</gene>
<evidence type="ECO:0000256" key="1">
    <source>
        <dbReference type="ARBA" id="ARBA00006360"/>
    </source>
</evidence>
<dbReference type="GO" id="GO:0003887">
    <property type="term" value="F:DNA-directed DNA polymerase activity"/>
    <property type="evidence" value="ECO:0007669"/>
    <property type="project" value="UniProtKB-KW"/>
</dbReference>
<proteinExistence type="inferred from homology"/>
<evidence type="ECO:0000256" key="10">
    <source>
        <dbReference type="ARBA" id="ARBA00049244"/>
    </source>
</evidence>
<evidence type="ECO:0000313" key="15">
    <source>
        <dbReference type="Proteomes" id="UP001236239"/>
    </source>
</evidence>
<keyword evidence="7" id="KW-0862">Zinc</keyword>
<dbReference type="SMART" id="SM00382">
    <property type="entry name" value="AAA"/>
    <property type="match status" value="1"/>
</dbReference>
<dbReference type="PANTHER" id="PTHR11669:SF0">
    <property type="entry name" value="PROTEIN STICHEL-LIKE 2"/>
    <property type="match status" value="1"/>
</dbReference>
<dbReference type="InterPro" id="IPR027417">
    <property type="entry name" value="P-loop_NTPase"/>
</dbReference>
<evidence type="ECO:0000256" key="6">
    <source>
        <dbReference type="ARBA" id="ARBA00022741"/>
    </source>
</evidence>
<keyword evidence="4 11" id="KW-0235">DNA replication</keyword>
<evidence type="ECO:0000256" key="9">
    <source>
        <dbReference type="ARBA" id="ARBA00022932"/>
    </source>
</evidence>
<keyword evidence="8 11" id="KW-0067">ATP-binding</keyword>
<dbReference type="InterPro" id="IPR003593">
    <property type="entry name" value="AAA+_ATPase"/>
</dbReference>
<feature type="domain" description="AAA+ ATPase" evidence="13">
    <location>
        <begin position="37"/>
        <end position="178"/>
    </location>
</feature>
<evidence type="ECO:0000256" key="7">
    <source>
        <dbReference type="ARBA" id="ARBA00022833"/>
    </source>
</evidence>
<comment type="function">
    <text evidence="11">DNA polymerase III is a complex, multichain enzyme responsible for most of the replicative synthesis in bacteria. This DNA polymerase also exhibits 3' to 5' exonuclease activity.</text>
</comment>
<dbReference type="EC" id="2.7.7.7" evidence="11"/>
<dbReference type="EMBL" id="JASAYQ010000010">
    <property type="protein sequence ID" value="MDP8173069.1"/>
    <property type="molecule type" value="Genomic_DNA"/>
</dbReference>
<dbReference type="GO" id="GO:0003677">
    <property type="term" value="F:DNA binding"/>
    <property type="evidence" value="ECO:0007669"/>
    <property type="project" value="InterPro"/>
</dbReference>
<dbReference type="Gene3D" id="3.30.300.150">
    <property type="entry name" value="DNA polymerase III, tau subunit, domain V"/>
    <property type="match status" value="1"/>
</dbReference>
<dbReference type="GO" id="GO:0006261">
    <property type="term" value="P:DNA-templated DNA replication"/>
    <property type="evidence" value="ECO:0007669"/>
    <property type="project" value="TreeGrafter"/>
</dbReference>
<evidence type="ECO:0000256" key="12">
    <source>
        <dbReference type="SAM" id="MobiDB-lite"/>
    </source>
</evidence>
<dbReference type="Gene3D" id="1.10.8.60">
    <property type="match status" value="1"/>
</dbReference>
<protein>
    <recommendedName>
        <fullName evidence="11">DNA polymerase III subunit gamma/tau</fullName>
        <ecNumber evidence="11">2.7.7.7</ecNumber>
    </recommendedName>
</protein>
<evidence type="ECO:0000256" key="8">
    <source>
        <dbReference type="ARBA" id="ARBA00022840"/>
    </source>
</evidence>
<dbReference type="Gene3D" id="1.20.272.10">
    <property type="match status" value="1"/>
</dbReference>
<dbReference type="AlphaFoldDB" id="A0AAJ6P0V8"/>
<keyword evidence="3 11" id="KW-0548">Nucleotidyltransferase</keyword>
<dbReference type="SUPFAM" id="SSF52540">
    <property type="entry name" value="P-loop containing nucleoside triphosphate hydrolases"/>
    <property type="match status" value="1"/>
</dbReference>
<dbReference type="RefSeq" id="WP_306374421.1">
    <property type="nucleotide sequence ID" value="NZ_JASAYK010000005.1"/>
</dbReference>
<evidence type="ECO:0000256" key="3">
    <source>
        <dbReference type="ARBA" id="ARBA00022695"/>
    </source>
</evidence>
<keyword evidence="9 11" id="KW-0239">DNA-directed DNA polymerase</keyword>
<keyword evidence="2 11" id="KW-0808">Transferase</keyword>
<dbReference type="InterPro" id="IPR038249">
    <property type="entry name" value="PolIII_tau_V_sf"/>
</dbReference>
<dbReference type="InterPro" id="IPR050238">
    <property type="entry name" value="DNA_Rep/Repair_Clamp_Loader"/>
</dbReference>
<evidence type="ECO:0000313" key="14">
    <source>
        <dbReference type="EMBL" id="MDP8173069.1"/>
    </source>
</evidence>
<feature type="region of interest" description="Disordered" evidence="12">
    <location>
        <begin position="399"/>
        <end position="418"/>
    </location>
</feature>
<comment type="similarity">
    <text evidence="1 11">Belongs to the DnaX/STICHEL family.</text>
</comment>
<dbReference type="GO" id="GO:0005524">
    <property type="term" value="F:ATP binding"/>
    <property type="evidence" value="ECO:0007669"/>
    <property type="project" value="UniProtKB-KW"/>
</dbReference>
<comment type="catalytic activity">
    <reaction evidence="10 11">
        <text>DNA(n) + a 2'-deoxyribonucleoside 5'-triphosphate = DNA(n+1) + diphosphate</text>
        <dbReference type="Rhea" id="RHEA:22508"/>
        <dbReference type="Rhea" id="RHEA-COMP:17339"/>
        <dbReference type="Rhea" id="RHEA-COMP:17340"/>
        <dbReference type="ChEBI" id="CHEBI:33019"/>
        <dbReference type="ChEBI" id="CHEBI:61560"/>
        <dbReference type="ChEBI" id="CHEBI:173112"/>
        <dbReference type="EC" id="2.7.7.7"/>
    </reaction>
</comment>
<dbReference type="Pfam" id="PF12169">
    <property type="entry name" value="DNA_pol3_gamma3"/>
    <property type="match status" value="1"/>
</dbReference>
<dbReference type="Gene3D" id="3.40.50.300">
    <property type="entry name" value="P-loop containing nucleotide triphosphate hydrolases"/>
    <property type="match status" value="1"/>
</dbReference>
<dbReference type="GO" id="GO:0009360">
    <property type="term" value="C:DNA polymerase III complex"/>
    <property type="evidence" value="ECO:0007669"/>
    <property type="project" value="InterPro"/>
</dbReference>
<reference evidence="14" key="1">
    <citation type="journal article" date="2023" name="Front. Microbiol.">
        <title>Phylogeography and host specificity of Pasteurellaceae pathogenic to sea-farmed fish in the north-east Atlantic.</title>
        <authorList>
            <person name="Gulla S."/>
            <person name="Colquhoun D.J."/>
            <person name="Olsen A.B."/>
            <person name="Spilsberg B."/>
            <person name="Lagesen K."/>
            <person name="Aakesson C.P."/>
            <person name="Strom S."/>
            <person name="Manji F."/>
            <person name="Birkbeck T.H."/>
            <person name="Nilsen H.K."/>
        </authorList>
    </citation>
    <scope>NUCLEOTIDE SEQUENCE</scope>
    <source>
        <strain evidence="14">TW16_20</strain>
    </source>
</reference>
<dbReference type="NCBIfam" id="NF004046">
    <property type="entry name" value="PRK05563.1"/>
    <property type="match status" value="1"/>
</dbReference>
<dbReference type="InterPro" id="IPR008921">
    <property type="entry name" value="DNA_pol3_clamp-load_cplx_C"/>
</dbReference>
<comment type="subunit">
    <text evidence="11">DNA polymerase III contains a core (composed of alpha, epsilon and theta chains) that associates with a tau subunit. This core dimerizes to form the POLIII' complex. PolIII' associates with the gamma complex (composed of gamma, delta, delta', psi and chi chains) and with the beta chain to form the complete DNA polymerase III complex.</text>
</comment>
<dbReference type="InterPro" id="IPR021029">
    <property type="entry name" value="DNA_pol_III_tau_dom-5"/>
</dbReference>
<evidence type="ECO:0000256" key="11">
    <source>
        <dbReference type="RuleBase" id="RU364063"/>
    </source>
</evidence>
<keyword evidence="6 11" id="KW-0547">Nucleotide-binding</keyword>
<dbReference type="FunFam" id="1.20.272.10:FF:000003">
    <property type="entry name" value="DNA polymerase III subunit gamma/tau"/>
    <property type="match status" value="1"/>
</dbReference>
<dbReference type="Pfam" id="PF13177">
    <property type="entry name" value="DNA_pol3_delta2"/>
    <property type="match status" value="1"/>
</dbReference>
<dbReference type="PANTHER" id="PTHR11669">
    <property type="entry name" value="REPLICATION FACTOR C / DNA POLYMERASE III GAMMA-TAU SUBUNIT"/>
    <property type="match status" value="1"/>
</dbReference>
<dbReference type="InterPro" id="IPR022754">
    <property type="entry name" value="DNA_pol_III_gamma-3"/>
</dbReference>
<dbReference type="FunFam" id="3.40.50.300:FF:000014">
    <property type="entry name" value="DNA polymerase III subunit gamma/tau"/>
    <property type="match status" value="1"/>
</dbReference>
<evidence type="ECO:0000259" key="13">
    <source>
        <dbReference type="SMART" id="SM00382"/>
    </source>
</evidence>
<dbReference type="InterPro" id="IPR045085">
    <property type="entry name" value="HLD_clamp_pol_III_gamma_tau"/>
</dbReference>
<dbReference type="Proteomes" id="UP001236239">
    <property type="component" value="Unassembled WGS sequence"/>
</dbReference>
<dbReference type="GO" id="GO:0046872">
    <property type="term" value="F:metal ion binding"/>
    <property type="evidence" value="ECO:0007669"/>
    <property type="project" value="UniProtKB-KW"/>
</dbReference>
<sequence>MSYQVLARKWRPQRFQDVVGQKHVLTALENGLREGRLHHAYLFSGTRGVGKTSIARLFAKGLNCEQGISAIPCGQCENCKAIEEGRFIDLIEIDAASRTKVEDTRELLDNVQYKPTVGRFKVYLIDEVHMLSRHSFNALLKTLEEPPEYVKFLLATTDPQKLPVTILSRCMQFHLRALERHQISDHLAFVLQQEQIDFETLALDKLAKSAEGSIRDALSLTDQAIAVSNANITLAVVQQMLGLLDDNQPLELVQALGLADGEKVMAVIDDVAHKGVDWQALLSAVAEVLHKIAMLQLLPNTDLEETPLHFLAKQFSPEDVQFCYQLMLMGKKDLPFANEQRAGVEMTMLRALAFHPKYVEETQTVVKPKRANTVCDNAVEDTTQANIEKLKARLNVTSASASQDAPSHKTEAEVPQQAVTSTQKFANFNDNRTASIEQNNIENLNDTISQPLGAAPVSPALAALKAREQLKASRIKSENAEKKNTKTLSNVTSNGEVTTFKKDVEAESPHHDKKIVDLQQRLINLGNANQPQQVEKEVGCDDLSDNENYRWQWLDPELEKELEQAKPSDIKQAILQQRTPELVQKITTLSCEQDEWCRIIHRLKLSGLSRQIVLNSYLVTNQNNQLQLVLKPSMAHLDTPEIHQALMEALKEEGFSYSLSIGESSDHFTALEVKRKIFEQLIEEAKQALHNDKKLQLLTSTFAATIDESTIRPIVETQ</sequence>
<dbReference type="Pfam" id="PF22608">
    <property type="entry name" value="DNAX_ATPase_lid"/>
    <property type="match status" value="1"/>
</dbReference>
<evidence type="ECO:0000256" key="2">
    <source>
        <dbReference type="ARBA" id="ARBA00022679"/>
    </source>
</evidence>
<evidence type="ECO:0000256" key="4">
    <source>
        <dbReference type="ARBA" id="ARBA00022705"/>
    </source>
</evidence>
<organism evidence="14 15">
    <name type="scientific">Phocoenobacter skyensis</name>
    <dbReference type="NCBI Taxonomy" id="97481"/>
    <lineage>
        <taxon>Bacteria</taxon>
        <taxon>Pseudomonadati</taxon>
        <taxon>Pseudomonadota</taxon>
        <taxon>Gammaproteobacteria</taxon>
        <taxon>Pasteurellales</taxon>
        <taxon>Pasteurellaceae</taxon>
        <taxon>Phocoenobacter</taxon>
    </lineage>
</organism>
<dbReference type="CDD" id="cd18137">
    <property type="entry name" value="HLD_clamp_pol_III_gamma_tau"/>
    <property type="match status" value="1"/>
</dbReference>
<dbReference type="NCBIfam" id="TIGR02397">
    <property type="entry name" value="dnaX_nterm"/>
    <property type="match status" value="1"/>
</dbReference>
<keyword evidence="5" id="KW-0479">Metal-binding</keyword>
<dbReference type="FunFam" id="1.10.8.60:FF:000013">
    <property type="entry name" value="DNA polymerase III subunit gamma/tau"/>
    <property type="match status" value="1"/>
</dbReference>
<dbReference type="NCBIfam" id="NF005942">
    <property type="entry name" value="PRK07994.1"/>
    <property type="match status" value="1"/>
</dbReference>
<name>A0AAJ6P0V8_9PAST</name>
<dbReference type="SUPFAM" id="SSF48019">
    <property type="entry name" value="post-AAA+ oligomerization domain-like"/>
    <property type="match status" value="1"/>
</dbReference>
<dbReference type="InterPro" id="IPR012763">
    <property type="entry name" value="DNA_pol_III_sug/sutau_N"/>
</dbReference>
<accession>A0AAJ6P0V8</accession>
<evidence type="ECO:0000256" key="5">
    <source>
        <dbReference type="ARBA" id="ARBA00022723"/>
    </source>
</evidence>
<comment type="caution">
    <text evidence="14">The sequence shown here is derived from an EMBL/GenBank/DDBJ whole genome shotgun (WGS) entry which is preliminary data.</text>
</comment>
<dbReference type="Pfam" id="PF12170">
    <property type="entry name" value="DNA_pol3_tau_5"/>
    <property type="match status" value="1"/>
</dbReference>
<dbReference type="CDD" id="cd00009">
    <property type="entry name" value="AAA"/>
    <property type="match status" value="1"/>
</dbReference>